<keyword evidence="1 6" id="KW-0645">Protease</keyword>
<sequence length="589" mass="67200">MNDPAEHVVWNLNDLYSGPDAPAMEQDRQSANDLAVQFAARYRGKVAALSPEEASAAIREYEALQEILQKLDAYAALHFATRTRDPSTGALLQAIREFRSQVHRDTLFFELEWAQIDDEAFAAALRHSALGPYRHYLELSRRYRPHLLTEPEEKILAEKEPVANDSWTTLFDKVLGHLRFGPGERTESEVLSDLYAGDRTVRQQAARELTQGLTEMLPVLTHIFNTILLDKAVTDRLRRYPHWLRARNLANEAEDVMVEALVEAVSSRYDVVRRYYRLKRTLLGYEELFDYDRYAPIPGLPKKAFSWEEAKHLVLSGFEAFSPEFAEIASDFFRHNWIHAPVLPGKRSGAFSHPTVPSCHPYVLVNFTGTSRDVATLAHELGHGVHQVLARKQGLLNADTPLTLAETASVFGEMIVFRHLLERVESRKERAALLCSKLEDSFATVFRQVSMNRFESAVHNQRRSGGELDPERISQFWLDSQKQMFGDSVTLTGDYRIWWSYIPHFIHSPGYVYAYAFGELLVLSLYRQYRQTGASFVPLFRDLLEAGGKASPNELLSPFGIDLSDPSFWKRGLEVIEGMLDEAEQYARS</sequence>
<dbReference type="PANTHER" id="PTHR11804">
    <property type="entry name" value="PROTEASE M3 THIMET OLIGOPEPTIDASE-RELATED"/>
    <property type="match status" value="1"/>
</dbReference>
<dbReference type="InterPro" id="IPR011977">
    <property type="entry name" value="Pept_M3B_clade3"/>
</dbReference>
<dbReference type="GO" id="GO:0004222">
    <property type="term" value="F:metalloendopeptidase activity"/>
    <property type="evidence" value="ECO:0007669"/>
    <property type="project" value="InterPro"/>
</dbReference>
<dbReference type="EMBL" id="CP000478">
    <property type="protein sequence ID" value="ABK16232.1"/>
    <property type="molecule type" value="Genomic_DNA"/>
</dbReference>
<accession>A0LFN0</accession>
<evidence type="ECO:0000259" key="8">
    <source>
        <dbReference type="Pfam" id="PF08439"/>
    </source>
</evidence>
<dbReference type="SUPFAM" id="SSF55486">
    <property type="entry name" value="Metalloproteases ('zincins'), catalytic domain"/>
    <property type="match status" value="1"/>
</dbReference>
<comment type="similarity">
    <text evidence="6">Belongs to the peptidase M3 family.</text>
</comment>
<keyword evidence="2 6" id="KW-0479">Metal-binding</keyword>
<dbReference type="InterPro" id="IPR045090">
    <property type="entry name" value="Pept_M3A_M3B"/>
</dbReference>
<dbReference type="STRING" id="335543.Sfum_0533"/>
<keyword evidence="5 6" id="KW-0482">Metalloprotease</keyword>
<organism evidence="9 10">
    <name type="scientific">Syntrophobacter fumaroxidans (strain DSM 10017 / MPOB)</name>
    <dbReference type="NCBI Taxonomy" id="335543"/>
    <lineage>
        <taxon>Bacteria</taxon>
        <taxon>Pseudomonadati</taxon>
        <taxon>Thermodesulfobacteriota</taxon>
        <taxon>Syntrophobacteria</taxon>
        <taxon>Syntrophobacterales</taxon>
        <taxon>Syntrophobacteraceae</taxon>
        <taxon>Syntrophobacter</taxon>
    </lineage>
</organism>
<evidence type="ECO:0000256" key="4">
    <source>
        <dbReference type="ARBA" id="ARBA00022833"/>
    </source>
</evidence>
<evidence type="ECO:0000259" key="7">
    <source>
        <dbReference type="Pfam" id="PF01432"/>
    </source>
</evidence>
<dbReference type="Proteomes" id="UP000001784">
    <property type="component" value="Chromosome"/>
</dbReference>
<dbReference type="AlphaFoldDB" id="A0LFN0"/>
<evidence type="ECO:0000313" key="10">
    <source>
        <dbReference type="Proteomes" id="UP000001784"/>
    </source>
</evidence>
<dbReference type="CDD" id="cd09610">
    <property type="entry name" value="M3B_PepF"/>
    <property type="match status" value="1"/>
</dbReference>
<dbReference type="Gene3D" id="1.10.1370.20">
    <property type="entry name" value="Oligoendopeptidase f, C-terminal domain"/>
    <property type="match status" value="1"/>
</dbReference>
<dbReference type="InParanoid" id="A0LFN0"/>
<proteinExistence type="inferred from homology"/>
<dbReference type="HOGENOM" id="CLU_021290_3_0_7"/>
<keyword evidence="10" id="KW-1185">Reference proteome</keyword>
<evidence type="ECO:0000313" key="9">
    <source>
        <dbReference type="EMBL" id="ABK16232.1"/>
    </source>
</evidence>
<reference evidence="9 10" key="1">
    <citation type="submission" date="2006-10" db="EMBL/GenBank/DDBJ databases">
        <title>Complete sequence of Syntrophobacter fumaroxidans MPOB.</title>
        <authorList>
            <consortium name="US DOE Joint Genome Institute"/>
            <person name="Copeland A."/>
            <person name="Lucas S."/>
            <person name="Lapidus A."/>
            <person name="Barry K."/>
            <person name="Detter J.C."/>
            <person name="Glavina del Rio T."/>
            <person name="Hammon N."/>
            <person name="Israni S."/>
            <person name="Pitluck S."/>
            <person name="Goltsman E.G."/>
            <person name="Martinez M."/>
            <person name="Schmutz J."/>
            <person name="Larimer F."/>
            <person name="Land M."/>
            <person name="Hauser L."/>
            <person name="Kyrpides N."/>
            <person name="Kim E."/>
            <person name="Boone D.R."/>
            <person name="Brockman F."/>
            <person name="Culley D."/>
            <person name="Ferry J."/>
            <person name="Gunsalus R."/>
            <person name="McInerney M.J."/>
            <person name="Morrison M."/>
            <person name="Plugge C."/>
            <person name="Rohlin L."/>
            <person name="Scholten J."/>
            <person name="Sieber J."/>
            <person name="Stams A.J.M."/>
            <person name="Worm P."/>
            <person name="Henstra A.M."/>
            <person name="Richardson P."/>
        </authorList>
    </citation>
    <scope>NUCLEOTIDE SEQUENCE [LARGE SCALE GENOMIC DNA]</scope>
    <source>
        <strain evidence="10">DSM 10017 / MPOB</strain>
    </source>
</reference>
<keyword evidence="3 6" id="KW-0378">Hydrolase</keyword>
<dbReference type="eggNOG" id="COG1164">
    <property type="taxonomic scope" value="Bacteria"/>
</dbReference>
<dbReference type="Pfam" id="PF01432">
    <property type="entry name" value="Peptidase_M3"/>
    <property type="match status" value="1"/>
</dbReference>
<evidence type="ECO:0000256" key="1">
    <source>
        <dbReference type="ARBA" id="ARBA00022670"/>
    </source>
</evidence>
<dbReference type="OrthoDB" id="9766487at2"/>
<evidence type="ECO:0000256" key="6">
    <source>
        <dbReference type="RuleBase" id="RU003435"/>
    </source>
</evidence>
<comment type="cofactor">
    <cofactor evidence="6">
        <name>Zn(2+)</name>
        <dbReference type="ChEBI" id="CHEBI:29105"/>
    </cofactor>
    <text evidence="6">Binds 1 zinc ion.</text>
</comment>
<evidence type="ECO:0000256" key="3">
    <source>
        <dbReference type="ARBA" id="ARBA00022801"/>
    </source>
</evidence>
<feature type="domain" description="Peptidase M3A/M3B catalytic" evidence="7">
    <location>
        <begin position="195"/>
        <end position="573"/>
    </location>
</feature>
<dbReference type="PANTHER" id="PTHR11804:SF5">
    <property type="entry name" value="OLIGOENDOPEPTIDASE F"/>
    <property type="match status" value="1"/>
</dbReference>
<feature type="domain" description="Oligopeptidase F N-terminal" evidence="8">
    <location>
        <begin position="112"/>
        <end position="180"/>
    </location>
</feature>
<dbReference type="GO" id="GO:0006508">
    <property type="term" value="P:proteolysis"/>
    <property type="evidence" value="ECO:0007669"/>
    <property type="project" value="UniProtKB-KW"/>
</dbReference>
<dbReference type="GO" id="GO:0046872">
    <property type="term" value="F:metal ion binding"/>
    <property type="evidence" value="ECO:0007669"/>
    <property type="project" value="UniProtKB-UniRule"/>
</dbReference>
<dbReference type="InterPro" id="IPR013647">
    <property type="entry name" value="OligopepF_N_dom"/>
</dbReference>
<dbReference type="RefSeq" id="WP_011697405.1">
    <property type="nucleotide sequence ID" value="NC_008554.1"/>
</dbReference>
<dbReference type="NCBIfam" id="TIGR02290">
    <property type="entry name" value="M3_fam_3"/>
    <property type="match status" value="1"/>
</dbReference>
<protein>
    <submittedName>
        <fullName evidence="9">Oligoendopeptidase, pepF/M3 family</fullName>
    </submittedName>
</protein>
<keyword evidence="4 6" id="KW-0862">Zinc</keyword>
<gene>
    <name evidence="9" type="ordered locus">Sfum_0533</name>
</gene>
<dbReference type="InterPro" id="IPR042088">
    <property type="entry name" value="OligoPept_F_C"/>
</dbReference>
<dbReference type="GO" id="GO:0006518">
    <property type="term" value="P:peptide metabolic process"/>
    <property type="evidence" value="ECO:0007669"/>
    <property type="project" value="TreeGrafter"/>
</dbReference>
<dbReference type="InterPro" id="IPR001567">
    <property type="entry name" value="Pept_M3A_M3B_dom"/>
</dbReference>
<name>A0LFN0_SYNFM</name>
<evidence type="ECO:0000256" key="5">
    <source>
        <dbReference type="ARBA" id="ARBA00023049"/>
    </source>
</evidence>
<dbReference type="KEGG" id="sfu:Sfum_0533"/>
<dbReference type="Gene3D" id="1.20.140.70">
    <property type="entry name" value="Oligopeptidase f, N-terminal domain"/>
    <property type="match status" value="1"/>
</dbReference>
<evidence type="ECO:0000256" key="2">
    <source>
        <dbReference type="ARBA" id="ARBA00022723"/>
    </source>
</evidence>
<dbReference type="Pfam" id="PF08439">
    <property type="entry name" value="Peptidase_M3_N"/>
    <property type="match status" value="1"/>
</dbReference>